<feature type="binding site" evidence="9">
    <location>
        <position position="92"/>
    </location>
    <ligand>
        <name>Mg(2+)</name>
        <dbReference type="ChEBI" id="CHEBI:18420"/>
        <label>1</label>
        <note>catalytic</note>
    </ligand>
</feature>
<evidence type="ECO:0000256" key="7">
    <source>
        <dbReference type="ARBA" id="ARBA00022801"/>
    </source>
</evidence>
<evidence type="ECO:0000256" key="4">
    <source>
        <dbReference type="ARBA" id="ARBA00013106"/>
    </source>
</evidence>
<dbReference type="GO" id="GO:0007165">
    <property type="term" value="P:signal transduction"/>
    <property type="evidence" value="ECO:0007669"/>
    <property type="project" value="TreeGrafter"/>
</dbReference>
<evidence type="ECO:0000256" key="10">
    <source>
        <dbReference type="RuleBase" id="RU364068"/>
    </source>
</evidence>
<dbReference type="PROSITE" id="PS00629">
    <property type="entry name" value="IMP_1"/>
    <property type="match status" value="1"/>
</dbReference>
<dbReference type="InterPro" id="IPR022337">
    <property type="entry name" value="Inositol_monophosphatase_SuhB"/>
</dbReference>
<dbReference type="Gene3D" id="3.40.190.80">
    <property type="match status" value="1"/>
</dbReference>
<dbReference type="GO" id="GO:0046854">
    <property type="term" value="P:phosphatidylinositol phosphate biosynthetic process"/>
    <property type="evidence" value="ECO:0007669"/>
    <property type="project" value="InterPro"/>
</dbReference>
<comment type="caution">
    <text evidence="11">The sequence shown here is derived from an EMBL/GenBank/DDBJ whole genome shotgun (WGS) entry which is preliminary data.</text>
</comment>
<feature type="binding site" evidence="9">
    <location>
        <position position="75"/>
    </location>
    <ligand>
        <name>Mg(2+)</name>
        <dbReference type="ChEBI" id="CHEBI:18420"/>
        <label>1</label>
        <note>catalytic</note>
    </ligand>
</feature>
<dbReference type="Pfam" id="PF00459">
    <property type="entry name" value="Inositol_P"/>
    <property type="match status" value="1"/>
</dbReference>
<dbReference type="PRINTS" id="PR01959">
    <property type="entry name" value="SBIMPHPHTASE"/>
</dbReference>
<reference evidence="11 12" key="1">
    <citation type="submission" date="2017-11" db="EMBL/GenBank/DDBJ databases">
        <title>Genomic Encyclopedia of Archaeal and Bacterial Type Strains, Phase II (KMG-II): From Individual Species to Whole Genera.</title>
        <authorList>
            <person name="Goeker M."/>
        </authorList>
    </citation>
    <scope>NUCLEOTIDE SEQUENCE [LARGE SCALE GENOMIC DNA]</scope>
    <source>
        <strain evidence="11 12">DSM 29128</strain>
    </source>
</reference>
<dbReference type="FunFam" id="3.30.540.10:FF:000003">
    <property type="entry name" value="Inositol-1-monophosphatase"/>
    <property type="match status" value="1"/>
</dbReference>
<evidence type="ECO:0000256" key="5">
    <source>
        <dbReference type="ARBA" id="ARBA00019784"/>
    </source>
</evidence>
<organism evidence="11 12">
    <name type="scientific">Yoonia maricola</name>
    <dbReference type="NCBI Taxonomy" id="420999"/>
    <lineage>
        <taxon>Bacteria</taxon>
        <taxon>Pseudomonadati</taxon>
        <taxon>Pseudomonadota</taxon>
        <taxon>Alphaproteobacteria</taxon>
        <taxon>Rhodobacterales</taxon>
        <taxon>Paracoccaceae</taxon>
        <taxon>Yoonia</taxon>
    </lineage>
</organism>
<evidence type="ECO:0000256" key="1">
    <source>
        <dbReference type="ARBA" id="ARBA00001033"/>
    </source>
</evidence>
<feature type="binding site" evidence="9">
    <location>
        <position position="95"/>
    </location>
    <ligand>
        <name>Mg(2+)</name>
        <dbReference type="ChEBI" id="CHEBI:18420"/>
        <label>1</label>
        <note>catalytic</note>
    </ligand>
</feature>
<dbReference type="CDD" id="cd01639">
    <property type="entry name" value="IMPase"/>
    <property type="match status" value="1"/>
</dbReference>
<dbReference type="InterPro" id="IPR020583">
    <property type="entry name" value="Inositol_monoP_metal-BS"/>
</dbReference>
<sequence length="271" mass="28898">MSPFLPDDASETLCIMAQAALLAGQGLLGASERLAGLTITEKTQGDFVSEADVHAEKVIFDHLMQRFPGYGWLGEETNARASDADGLRWIVDPLDGTTNFLKGLPHWAVSIALFQEDAPLAAIIYDPVKAEMFCAEKGKGAYLNGCAITVSEAVPLNAALLASGVPAGGRTTYLSHCLDDLEQLMPQTAGLRRWGAAALDLAYVAAGRFDAYWERNLGPWDIAAGMLIVTEAGGRFTPLWADRDVLSSGSFLASNGALHDAVETALNRTQV</sequence>
<dbReference type="PRINTS" id="PR00377">
    <property type="entry name" value="IMPHPHTASES"/>
</dbReference>
<dbReference type="PROSITE" id="PS00630">
    <property type="entry name" value="IMP_2"/>
    <property type="match status" value="1"/>
</dbReference>
<evidence type="ECO:0000256" key="6">
    <source>
        <dbReference type="ARBA" id="ARBA00022723"/>
    </source>
</evidence>
<evidence type="ECO:0000256" key="3">
    <source>
        <dbReference type="ARBA" id="ARBA00009759"/>
    </source>
</evidence>
<dbReference type="OrthoDB" id="9785695at2"/>
<dbReference type="InterPro" id="IPR020550">
    <property type="entry name" value="Inositol_monophosphatase_CS"/>
</dbReference>
<gene>
    <name evidence="11" type="ORF">BC777_3495</name>
</gene>
<dbReference type="GO" id="GO:0008934">
    <property type="term" value="F:inositol monophosphate 1-phosphatase activity"/>
    <property type="evidence" value="ECO:0007669"/>
    <property type="project" value="InterPro"/>
</dbReference>
<protein>
    <recommendedName>
        <fullName evidence="5 10">Inositol-1-monophosphatase</fullName>
        <ecNumber evidence="4 10">3.1.3.25</ecNumber>
    </recommendedName>
</protein>
<dbReference type="PANTHER" id="PTHR20854">
    <property type="entry name" value="INOSITOL MONOPHOSPHATASE"/>
    <property type="match status" value="1"/>
</dbReference>
<dbReference type="SUPFAM" id="SSF56655">
    <property type="entry name" value="Carbohydrate phosphatase"/>
    <property type="match status" value="1"/>
</dbReference>
<proteinExistence type="inferred from homology"/>
<keyword evidence="12" id="KW-1185">Reference proteome</keyword>
<dbReference type="PANTHER" id="PTHR20854:SF4">
    <property type="entry name" value="INOSITOL-1-MONOPHOSPHATASE-RELATED"/>
    <property type="match status" value="1"/>
</dbReference>
<feature type="binding site" evidence="9">
    <location>
        <position position="221"/>
    </location>
    <ligand>
        <name>Mg(2+)</name>
        <dbReference type="ChEBI" id="CHEBI:18420"/>
        <label>1</label>
        <note>catalytic</note>
    </ligand>
</feature>
<evidence type="ECO:0000256" key="2">
    <source>
        <dbReference type="ARBA" id="ARBA00001946"/>
    </source>
</evidence>
<keyword evidence="7 10" id="KW-0378">Hydrolase</keyword>
<dbReference type="EMBL" id="PGTY01000004">
    <property type="protein sequence ID" value="PJI84436.1"/>
    <property type="molecule type" value="Genomic_DNA"/>
</dbReference>
<evidence type="ECO:0000256" key="9">
    <source>
        <dbReference type="PIRSR" id="PIRSR600760-2"/>
    </source>
</evidence>
<feature type="binding site" evidence="9">
    <location>
        <position position="94"/>
    </location>
    <ligand>
        <name>Mg(2+)</name>
        <dbReference type="ChEBI" id="CHEBI:18420"/>
        <label>1</label>
        <note>catalytic</note>
    </ligand>
</feature>
<dbReference type="AlphaFoldDB" id="A0A2M8W0I4"/>
<comment type="cofactor">
    <cofactor evidence="2 9 10">
        <name>Mg(2+)</name>
        <dbReference type="ChEBI" id="CHEBI:18420"/>
    </cofactor>
</comment>
<dbReference type="Proteomes" id="UP000228531">
    <property type="component" value="Unassembled WGS sequence"/>
</dbReference>
<dbReference type="GO" id="GO:0046872">
    <property type="term" value="F:metal ion binding"/>
    <property type="evidence" value="ECO:0007669"/>
    <property type="project" value="UniProtKB-KW"/>
</dbReference>
<evidence type="ECO:0000313" key="11">
    <source>
        <dbReference type="EMBL" id="PJI84436.1"/>
    </source>
</evidence>
<name>A0A2M8W0I4_9RHOB</name>
<dbReference type="RefSeq" id="WP_100369439.1">
    <property type="nucleotide sequence ID" value="NZ_PGTY01000004.1"/>
</dbReference>
<comment type="catalytic activity">
    <reaction evidence="1 10">
        <text>a myo-inositol phosphate + H2O = myo-inositol + phosphate</text>
        <dbReference type="Rhea" id="RHEA:24056"/>
        <dbReference type="ChEBI" id="CHEBI:15377"/>
        <dbReference type="ChEBI" id="CHEBI:17268"/>
        <dbReference type="ChEBI" id="CHEBI:43474"/>
        <dbReference type="ChEBI" id="CHEBI:84139"/>
        <dbReference type="EC" id="3.1.3.25"/>
    </reaction>
</comment>
<dbReference type="GO" id="GO:0006020">
    <property type="term" value="P:inositol metabolic process"/>
    <property type="evidence" value="ECO:0007669"/>
    <property type="project" value="TreeGrafter"/>
</dbReference>
<evidence type="ECO:0000256" key="8">
    <source>
        <dbReference type="ARBA" id="ARBA00022842"/>
    </source>
</evidence>
<keyword evidence="8 9" id="KW-0460">Magnesium</keyword>
<dbReference type="Gene3D" id="3.30.540.10">
    <property type="entry name" value="Fructose-1,6-Bisphosphatase, subunit A, domain 1"/>
    <property type="match status" value="1"/>
</dbReference>
<evidence type="ECO:0000313" key="12">
    <source>
        <dbReference type="Proteomes" id="UP000228531"/>
    </source>
</evidence>
<keyword evidence="6 9" id="KW-0479">Metal-binding</keyword>
<comment type="similarity">
    <text evidence="3 10">Belongs to the inositol monophosphatase superfamily.</text>
</comment>
<dbReference type="InterPro" id="IPR000760">
    <property type="entry name" value="Inositol_monophosphatase-like"/>
</dbReference>
<dbReference type="InterPro" id="IPR033942">
    <property type="entry name" value="IMPase"/>
</dbReference>
<accession>A0A2M8W0I4</accession>
<dbReference type="EC" id="3.1.3.25" evidence="4 10"/>